<dbReference type="Proteomes" id="UP000016887">
    <property type="component" value="Chromosome"/>
</dbReference>
<feature type="transmembrane region" description="Helical" evidence="1">
    <location>
        <begin position="6"/>
        <end position="29"/>
    </location>
</feature>
<reference evidence="2 3" key="1">
    <citation type="journal article" date="2013" name="Appl. Environ. Microbiol.">
        <title>Variation of the Virus-Related Elements within Syntenic Genomes of the Hyperthermophilic Archaeon Aeropyrum.</title>
        <authorList>
            <person name="Daifuku T."/>
            <person name="Yoshida T."/>
            <person name="Kitamura T."/>
            <person name="Kawaichi S."/>
            <person name="Inoue T."/>
            <person name="Nomura K."/>
            <person name="Yoshida Y."/>
            <person name="Kuno S."/>
            <person name="Sako Y."/>
        </authorList>
    </citation>
    <scope>NUCLEOTIDE SEQUENCE [LARGE SCALE GENOMIC DNA]</scope>
    <source>
        <strain evidence="2 3">SY1</strain>
    </source>
</reference>
<dbReference type="EMBL" id="AP012489">
    <property type="protein sequence ID" value="BAN90666.1"/>
    <property type="molecule type" value="Genomic_DNA"/>
</dbReference>
<evidence type="ECO:0000313" key="2">
    <source>
        <dbReference type="EMBL" id="BAN90666.1"/>
    </source>
</evidence>
<dbReference type="GO" id="GO:0097588">
    <property type="term" value="P:archaeal or bacterial-type flagellum-dependent cell motility"/>
    <property type="evidence" value="ECO:0007669"/>
    <property type="project" value="InterPro"/>
</dbReference>
<keyword evidence="1" id="KW-0812">Transmembrane</keyword>
<keyword evidence="1" id="KW-1133">Transmembrane helix</keyword>
<sequence>MGESTVIAHALLTIVAVTMASLFAGIAIFSSYEIGNSLQSIYKSISDKMRTEVTLVYIVYDDAGNVYRIYLKNTGLTPMTNLERMEVFLGPYGGELDYYTYSTTGGQGTWSYVEHGSQDGVWDVGELIEIVAYPPSAYANPVKLILVTPTGAKMSFVEPAG</sequence>
<dbReference type="KEGG" id="acj:ACAM_1197"/>
<organism evidence="2 3">
    <name type="scientific">Aeropyrum camini SY1 = JCM 12091</name>
    <dbReference type="NCBI Taxonomy" id="1198449"/>
    <lineage>
        <taxon>Archaea</taxon>
        <taxon>Thermoproteota</taxon>
        <taxon>Thermoprotei</taxon>
        <taxon>Desulfurococcales</taxon>
        <taxon>Desulfurococcaceae</taxon>
        <taxon>Aeropyrum</taxon>
    </lineage>
</organism>
<accession>U3TE21</accession>
<dbReference type="InterPro" id="IPR002774">
    <property type="entry name" value="Flagellin_arc-type"/>
</dbReference>
<gene>
    <name evidence="2" type="ORF">ACAM_1197</name>
</gene>
<dbReference type="Pfam" id="PF01917">
    <property type="entry name" value="Flagellin_arch-type"/>
    <property type="match status" value="1"/>
</dbReference>
<dbReference type="GeneID" id="17110476"/>
<name>U3TE21_9CREN</name>
<dbReference type="STRING" id="1198449.ACAM_1197"/>
<keyword evidence="1" id="KW-0472">Membrane</keyword>
<protein>
    <submittedName>
        <fullName evidence="2">Uncharacterized protein</fullName>
    </submittedName>
</protein>
<evidence type="ECO:0000256" key="1">
    <source>
        <dbReference type="SAM" id="Phobius"/>
    </source>
</evidence>
<dbReference type="OrthoDB" id="18425at2157"/>
<dbReference type="RefSeq" id="WP_022541936.1">
    <property type="nucleotide sequence ID" value="NC_022521.1"/>
</dbReference>
<dbReference type="AlphaFoldDB" id="U3TE21"/>
<proteinExistence type="predicted"/>
<evidence type="ECO:0000313" key="3">
    <source>
        <dbReference type="Proteomes" id="UP000016887"/>
    </source>
</evidence>
<dbReference type="GO" id="GO:0005198">
    <property type="term" value="F:structural molecule activity"/>
    <property type="evidence" value="ECO:0007669"/>
    <property type="project" value="InterPro"/>
</dbReference>
<dbReference type="eggNOG" id="arCOG01822">
    <property type="taxonomic scope" value="Archaea"/>
</dbReference>
<keyword evidence="3" id="KW-1185">Reference proteome</keyword>